<keyword evidence="2" id="KW-0489">Methyltransferase</keyword>
<dbReference type="EMBL" id="JBEGDP010000007">
    <property type="protein sequence ID" value="MEQ7847325.1"/>
    <property type="molecule type" value="Genomic_DNA"/>
</dbReference>
<dbReference type="CDD" id="cd02440">
    <property type="entry name" value="AdoMet_MTases"/>
    <property type="match status" value="1"/>
</dbReference>
<evidence type="ECO:0000259" key="1">
    <source>
        <dbReference type="Pfam" id="PF13649"/>
    </source>
</evidence>
<gene>
    <name evidence="2" type="ORF">V6R90_08535</name>
</gene>
<comment type="caution">
    <text evidence="2">The sequence shown here is derived from an EMBL/GenBank/DDBJ whole genome shotgun (WGS) entry which is preliminary data.</text>
</comment>
<dbReference type="GO" id="GO:0032259">
    <property type="term" value="P:methylation"/>
    <property type="evidence" value="ECO:0007669"/>
    <property type="project" value="UniProtKB-KW"/>
</dbReference>
<keyword evidence="2" id="KW-0808">Transferase</keyword>
<reference evidence="2 3" key="1">
    <citation type="submission" date="2024-02" db="EMBL/GenBank/DDBJ databases">
        <title>Full genome sequence of Nocardioides kribbensis.</title>
        <authorList>
            <person name="Poletto B.L."/>
            <person name="Silva G."/>
            <person name="Galante D."/>
            <person name="Campos K.R."/>
            <person name="Santos M.B.N."/>
            <person name="Sacchi C.T."/>
        </authorList>
    </citation>
    <scope>NUCLEOTIDE SEQUENCE [LARGE SCALE GENOMIC DNA]</scope>
    <source>
        <strain evidence="2 3">O4R</strain>
    </source>
</reference>
<proteinExistence type="predicted"/>
<feature type="domain" description="Methyltransferase" evidence="1">
    <location>
        <begin position="58"/>
        <end position="144"/>
    </location>
</feature>
<dbReference type="Gene3D" id="3.40.50.150">
    <property type="entry name" value="Vaccinia Virus protein VP39"/>
    <property type="match status" value="1"/>
</dbReference>
<evidence type="ECO:0000313" key="3">
    <source>
        <dbReference type="Proteomes" id="UP001482520"/>
    </source>
</evidence>
<dbReference type="GO" id="GO:0008168">
    <property type="term" value="F:methyltransferase activity"/>
    <property type="evidence" value="ECO:0007669"/>
    <property type="project" value="UniProtKB-KW"/>
</dbReference>
<dbReference type="RefSeq" id="WP_349804392.1">
    <property type="nucleotide sequence ID" value="NZ_JBEGDP010000007.1"/>
</dbReference>
<name>A0ABV1NXW7_9ACTN</name>
<sequence length="245" mass="26081">MSVRDESFSAVFTHALRGMPCRVVGLGPEPSPLPVADWTREADEADHALLAWCVGPTIDIGCGPGRLSAGLAARGHVVLGIDVVHEAVEQTRQRGASAILRDVFESIPGEGRWESALLADGNVGIGGDPVRLLRRVREVLDPRGRVVVEVAPPGVPMTTTWASIEGDDVRSRPFRWSVLGVDDIAHVAEAAGWGVSACEPFAGRWCAVLEEQFAPVAAVPLAPAGAARHLQDVSREPHHPEEPTT</sequence>
<dbReference type="SUPFAM" id="SSF53335">
    <property type="entry name" value="S-adenosyl-L-methionine-dependent methyltransferases"/>
    <property type="match status" value="1"/>
</dbReference>
<dbReference type="InterPro" id="IPR029063">
    <property type="entry name" value="SAM-dependent_MTases_sf"/>
</dbReference>
<evidence type="ECO:0000313" key="2">
    <source>
        <dbReference type="EMBL" id="MEQ7847325.1"/>
    </source>
</evidence>
<dbReference type="Proteomes" id="UP001482520">
    <property type="component" value="Unassembled WGS sequence"/>
</dbReference>
<organism evidence="2 3">
    <name type="scientific">Nocardioides kribbensis</name>
    <dbReference type="NCBI Taxonomy" id="305517"/>
    <lineage>
        <taxon>Bacteria</taxon>
        <taxon>Bacillati</taxon>
        <taxon>Actinomycetota</taxon>
        <taxon>Actinomycetes</taxon>
        <taxon>Propionibacteriales</taxon>
        <taxon>Nocardioidaceae</taxon>
        <taxon>Nocardioides</taxon>
    </lineage>
</organism>
<dbReference type="InterPro" id="IPR041698">
    <property type="entry name" value="Methyltransf_25"/>
</dbReference>
<keyword evidence="3" id="KW-1185">Reference proteome</keyword>
<accession>A0ABV1NXW7</accession>
<dbReference type="Pfam" id="PF13649">
    <property type="entry name" value="Methyltransf_25"/>
    <property type="match status" value="1"/>
</dbReference>
<protein>
    <submittedName>
        <fullName evidence="2">Methyltransferase domain-containing protein</fullName>
    </submittedName>
</protein>